<reference evidence="1" key="1">
    <citation type="submission" date="2021-06" db="EMBL/GenBank/DDBJ databases">
        <authorList>
            <person name="Hodson N. C."/>
            <person name="Mongue J. A."/>
            <person name="Jaron S. K."/>
        </authorList>
    </citation>
    <scope>NUCLEOTIDE SEQUENCE</scope>
</reference>
<gene>
    <name evidence="1" type="ORF">AFUS01_LOCUS18154</name>
</gene>
<feature type="non-terminal residue" evidence="1">
    <location>
        <position position="36"/>
    </location>
</feature>
<dbReference type="EMBL" id="CAJVCH010178488">
    <property type="protein sequence ID" value="CAG7729441.1"/>
    <property type="molecule type" value="Genomic_DNA"/>
</dbReference>
<dbReference type="AlphaFoldDB" id="A0A8J2PAF5"/>
<evidence type="ECO:0000313" key="2">
    <source>
        <dbReference type="Proteomes" id="UP000708208"/>
    </source>
</evidence>
<protein>
    <submittedName>
        <fullName evidence="1">Uncharacterized protein</fullName>
    </submittedName>
</protein>
<sequence>MMESKKGHKFGLTRIILTFRYKKKFPRAGLFFEGGP</sequence>
<dbReference type="Proteomes" id="UP000708208">
    <property type="component" value="Unassembled WGS sequence"/>
</dbReference>
<name>A0A8J2PAF5_9HEXA</name>
<evidence type="ECO:0000313" key="1">
    <source>
        <dbReference type="EMBL" id="CAG7729441.1"/>
    </source>
</evidence>
<proteinExistence type="predicted"/>
<organism evidence="1 2">
    <name type="scientific">Allacma fusca</name>
    <dbReference type="NCBI Taxonomy" id="39272"/>
    <lineage>
        <taxon>Eukaryota</taxon>
        <taxon>Metazoa</taxon>
        <taxon>Ecdysozoa</taxon>
        <taxon>Arthropoda</taxon>
        <taxon>Hexapoda</taxon>
        <taxon>Collembola</taxon>
        <taxon>Symphypleona</taxon>
        <taxon>Sminthuridae</taxon>
        <taxon>Allacma</taxon>
    </lineage>
</organism>
<accession>A0A8J2PAF5</accession>
<comment type="caution">
    <text evidence="1">The sequence shown here is derived from an EMBL/GenBank/DDBJ whole genome shotgun (WGS) entry which is preliminary data.</text>
</comment>
<keyword evidence="2" id="KW-1185">Reference proteome</keyword>